<name>A0A3N0AWQ2_9ACTN</name>
<evidence type="ECO:0000256" key="1">
    <source>
        <dbReference type="SAM" id="MobiDB-lite"/>
    </source>
</evidence>
<accession>A0A3N0AWQ2</accession>
<organism evidence="4 5">
    <name type="scientific">Adlercreutzia equolifaciens subsp. celatus DSM 18785</name>
    <dbReference type="NCBI Taxonomy" id="1121021"/>
    <lineage>
        <taxon>Bacteria</taxon>
        <taxon>Bacillati</taxon>
        <taxon>Actinomycetota</taxon>
        <taxon>Coriobacteriia</taxon>
        <taxon>Eggerthellales</taxon>
        <taxon>Eggerthellaceae</taxon>
        <taxon>Adlercreutzia</taxon>
    </lineage>
</organism>
<keyword evidence="2" id="KW-0732">Signal</keyword>
<dbReference type="EMBL" id="QICA01000003">
    <property type="protein sequence ID" value="RNL39285.1"/>
    <property type="molecule type" value="Genomic_DNA"/>
</dbReference>
<feature type="region of interest" description="Disordered" evidence="1">
    <location>
        <begin position="37"/>
        <end position="61"/>
    </location>
</feature>
<dbReference type="RefSeq" id="WP_117283599.1">
    <property type="nucleotide sequence ID" value="NZ_JAMTCE010000016.1"/>
</dbReference>
<dbReference type="Gene3D" id="3.10.620.30">
    <property type="match status" value="1"/>
</dbReference>
<sequence>MARRLTYRRAATVVAVALMLACAALLVACGGSSGSSGGSGGSGIPGGSGDPNSGESTTSGPAYSVPGSVALVAFNEGAAQTGNECAIDTSQLAQGVVGASARNDARLKFQVVKGEMSYNYDLPGDGTPIIVPINMGDGPYTFRVMQNTSGNNYVELFSVIDNVNLSSETAPFLVPNMFVNYNESSAVVAKARELAQGAANQGDVVRNIYQWVVDNITYDHDKAAQLASATGYVPDPDATLASGTGICFDYASLGAAMLRSLGIPCQVITGYVSPDDVYHAWNMVYIDGEWISVEISIKPNSWTRVDLTFAASGAASTIGDGTSYTDRYTY</sequence>
<gene>
    <name evidence="4" type="ORF">DMP10_02550</name>
</gene>
<dbReference type="PANTHER" id="PTHR33490:SF6">
    <property type="entry name" value="SLL1049 PROTEIN"/>
    <property type="match status" value="1"/>
</dbReference>
<dbReference type="AlphaFoldDB" id="A0A3N0AWQ2"/>
<evidence type="ECO:0000256" key="2">
    <source>
        <dbReference type="SAM" id="SignalP"/>
    </source>
</evidence>
<proteinExistence type="predicted"/>
<comment type="caution">
    <text evidence="4">The sequence shown here is derived from an EMBL/GenBank/DDBJ whole genome shotgun (WGS) entry which is preliminary data.</text>
</comment>
<reference evidence="4 5" key="1">
    <citation type="journal article" date="2019" name="Microbiol. Resour. Announc.">
        <title>Draft Genome Sequences of Type Strains of Gordonibacter faecihominis, Paraeggerthella hongkongensis, Parvibacter caecicola,Slackia equolifaciens, Slackia faecicanis, and Slackia isoflavoniconvertens.</title>
        <authorList>
            <person name="Danylec N."/>
            <person name="Stoll D.A."/>
            <person name="Dotsch A."/>
            <person name="Huch M."/>
        </authorList>
    </citation>
    <scope>NUCLEOTIDE SEQUENCE [LARGE SCALE GENOMIC DNA]</scope>
    <source>
        <strain evidence="4 5">DSM 18785</strain>
    </source>
</reference>
<dbReference type="InterPro" id="IPR038765">
    <property type="entry name" value="Papain-like_cys_pep_sf"/>
</dbReference>
<dbReference type="Proteomes" id="UP000278327">
    <property type="component" value="Unassembled WGS sequence"/>
</dbReference>
<dbReference type="Pfam" id="PF01841">
    <property type="entry name" value="Transglut_core"/>
    <property type="match status" value="1"/>
</dbReference>
<dbReference type="InterPro" id="IPR002931">
    <property type="entry name" value="Transglutaminase-like"/>
</dbReference>
<dbReference type="SUPFAM" id="SSF54001">
    <property type="entry name" value="Cysteine proteinases"/>
    <property type="match status" value="1"/>
</dbReference>
<feature type="domain" description="Transglutaminase-like" evidence="3">
    <location>
        <begin position="239"/>
        <end position="297"/>
    </location>
</feature>
<evidence type="ECO:0000313" key="4">
    <source>
        <dbReference type="EMBL" id="RNL39285.1"/>
    </source>
</evidence>
<feature type="signal peptide" evidence="2">
    <location>
        <begin position="1"/>
        <end position="23"/>
    </location>
</feature>
<protein>
    <submittedName>
        <fullName evidence="4">Transglutaminase</fullName>
    </submittedName>
</protein>
<dbReference type="PROSITE" id="PS51257">
    <property type="entry name" value="PROKAR_LIPOPROTEIN"/>
    <property type="match status" value="1"/>
</dbReference>
<feature type="chain" id="PRO_5039322426" evidence="2">
    <location>
        <begin position="24"/>
        <end position="330"/>
    </location>
</feature>
<dbReference type="SMART" id="SM00460">
    <property type="entry name" value="TGc"/>
    <property type="match status" value="1"/>
</dbReference>
<dbReference type="PANTHER" id="PTHR33490">
    <property type="entry name" value="BLR5614 PROTEIN-RELATED"/>
    <property type="match status" value="1"/>
</dbReference>
<feature type="compositionally biased region" description="Gly residues" evidence="1">
    <location>
        <begin position="37"/>
        <end position="49"/>
    </location>
</feature>
<evidence type="ECO:0000259" key="3">
    <source>
        <dbReference type="SMART" id="SM00460"/>
    </source>
</evidence>
<evidence type="ECO:0000313" key="5">
    <source>
        <dbReference type="Proteomes" id="UP000278327"/>
    </source>
</evidence>
<keyword evidence="5" id="KW-1185">Reference proteome</keyword>